<reference evidence="1 2" key="1">
    <citation type="submission" date="2015-10" db="EMBL/GenBank/DDBJ databases">
        <title>Full genome of DAOMC 229536 Phialocephala scopiformis, a fungal endophyte of spruce producing the potent anti-insectan compound rugulosin.</title>
        <authorList>
            <consortium name="DOE Joint Genome Institute"/>
            <person name="Walker A.K."/>
            <person name="Frasz S.L."/>
            <person name="Seifert K.A."/>
            <person name="Miller J.D."/>
            <person name="Mondo S.J."/>
            <person name="Labutti K."/>
            <person name="Lipzen A."/>
            <person name="Dockter R."/>
            <person name="Kennedy M."/>
            <person name="Grigoriev I.V."/>
            <person name="Spatafora J.W."/>
        </authorList>
    </citation>
    <scope>NUCLEOTIDE SEQUENCE [LARGE SCALE GENOMIC DNA]</scope>
    <source>
        <strain evidence="1 2">CBS 120377</strain>
    </source>
</reference>
<dbReference type="KEGG" id="psco:LY89DRAFT_239201"/>
<proteinExistence type="predicted"/>
<gene>
    <name evidence="1" type="ORF">LY89DRAFT_239201</name>
</gene>
<accession>A0A194WUA1</accession>
<dbReference type="Proteomes" id="UP000070700">
    <property type="component" value="Unassembled WGS sequence"/>
</dbReference>
<dbReference type="EMBL" id="KQ947427">
    <property type="protein sequence ID" value="KUJ11182.1"/>
    <property type="molecule type" value="Genomic_DNA"/>
</dbReference>
<sequence>MANKNRRTAAKYSPGTSKLIIATKPTLRTPREVQQVQSPKLINTEKHYKRLQGANADITVLQTDTNLSQYRITTRSFSDGSTQSQIDHPYQEKGYDFITNMTEITEDARKGCLDARKGCLATRWVEIVVEVEGTGDVNVAILRELEKLRFILKHITKLAIRIKLPALTKFSGQSLASIATSQAYSIVERIVREVDEEMILVDKMNVAGEECCQA</sequence>
<dbReference type="GeneID" id="28815816"/>
<dbReference type="RefSeq" id="XP_018065537.1">
    <property type="nucleotide sequence ID" value="XM_018206090.1"/>
</dbReference>
<protein>
    <submittedName>
        <fullName evidence="1">Uncharacterized protein</fullName>
    </submittedName>
</protein>
<evidence type="ECO:0000313" key="2">
    <source>
        <dbReference type="Proteomes" id="UP000070700"/>
    </source>
</evidence>
<dbReference type="AlphaFoldDB" id="A0A194WUA1"/>
<evidence type="ECO:0000313" key="1">
    <source>
        <dbReference type="EMBL" id="KUJ11182.1"/>
    </source>
</evidence>
<name>A0A194WUA1_MOLSC</name>
<organism evidence="1 2">
    <name type="scientific">Mollisia scopiformis</name>
    <name type="common">Conifer needle endophyte fungus</name>
    <name type="synonym">Phialocephala scopiformis</name>
    <dbReference type="NCBI Taxonomy" id="149040"/>
    <lineage>
        <taxon>Eukaryota</taxon>
        <taxon>Fungi</taxon>
        <taxon>Dikarya</taxon>
        <taxon>Ascomycota</taxon>
        <taxon>Pezizomycotina</taxon>
        <taxon>Leotiomycetes</taxon>
        <taxon>Helotiales</taxon>
        <taxon>Mollisiaceae</taxon>
        <taxon>Mollisia</taxon>
    </lineage>
</organism>
<keyword evidence="2" id="KW-1185">Reference proteome</keyword>
<dbReference type="InParanoid" id="A0A194WUA1"/>